<dbReference type="RefSeq" id="WP_070070764.1">
    <property type="nucleotide sequence ID" value="NZ_MKKK01000062.1"/>
</dbReference>
<dbReference type="Proteomes" id="UP000185895">
    <property type="component" value="Unassembled WGS sequence"/>
</dbReference>
<evidence type="ECO:0000259" key="1">
    <source>
        <dbReference type="Pfam" id="PF05144"/>
    </source>
</evidence>
<comment type="caution">
    <text evidence="3">The sequence shown here is derived from an EMBL/GenBank/DDBJ whole genome shotgun (WGS) entry which is preliminary data.</text>
</comment>
<dbReference type="InterPro" id="IPR006516">
    <property type="entry name" value="G2P"/>
</dbReference>
<reference evidence="3 4" key="1">
    <citation type="submission" date="2016-09" db="EMBL/GenBank/DDBJ databases">
        <authorList>
            <person name="Capua I."/>
            <person name="De Benedictis P."/>
            <person name="Joannis T."/>
            <person name="Lombin L.H."/>
            <person name="Cattoli G."/>
        </authorList>
    </citation>
    <scope>NUCLEOTIDE SEQUENCE [LARGE SCALE GENOMIC DNA]</scope>
    <source>
        <strain evidence="3 4">ANC 4671</strain>
    </source>
</reference>
<dbReference type="Pfam" id="PF05155">
    <property type="entry name" value="G2P_X_C"/>
    <property type="match status" value="1"/>
</dbReference>
<feature type="domain" description="Replication-associated protein G2P C-terminal" evidence="2">
    <location>
        <begin position="396"/>
        <end position="483"/>
    </location>
</feature>
<dbReference type="GO" id="GO:0006260">
    <property type="term" value="P:DNA replication"/>
    <property type="evidence" value="ECO:0007669"/>
    <property type="project" value="InterPro"/>
</dbReference>
<dbReference type="AlphaFoldDB" id="A0A1E7QZS3"/>
<sequence length="490" mass="56957">MVLCDHLCINIPFKSKYLNCDANGRYQFVNVDLFDLDIKLGSRSVHREDDGEIKPQLLYHPYESLPTNFTGMALKVYFDSIYDQPYVQIKASPAKLLQGHNVFGTDNIEQGAMEMFGYLFTSYPKFIDFLDISNAWLSHIDVTASIRFKDQHTADQVLAFMRRIQNGQTLLSDKQHKNTVYWGGVSSRLLNHKCYLKHNEYVEQFEDYKLLAKRGDKAAQRVVDVMSDIRLYNWTVGLARFETRMKKRWLERQGIPTKLYDLIELQRKQPDILETLFKKATHSIFAALRGQTMKLTDDHSIYSQISNNLPLASSKRQISVTKVIKVFDFYLCIERHGHRGAKEHYGTQYFTLIGELVKCGFTEDYIGNLPKNHLNNLDHITAYITVYRKLRKVTEPNNVSDLQIQNIYNFYKRLKSEGYITVKKSMSKAQFAKRISALTSCGFSKAYLQNLHDSDSKNIIPFVKLVEIDFNSQLPDWYEPPVSQFNYKLA</sequence>
<name>A0A1E7QZS3_9GAMM</name>
<accession>A0A1E7QZS3</accession>
<dbReference type="InterPro" id="IPR022686">
    <property type="entry name" value="G2P_N"/>
</dbReference>
<proteinExistence type="predicted"/>
<dbReference type="NCBIfam" id="TIGR01629">
    <property type="entry name" value="rep_II_X"/>
    <property type="match status" value="2"/>
</dbReference>
<dbReference type="EMBL" id="MKKK01000062">
    <property type="protein sequence ID" value="OEY92533.1"/>
    <property type="molecule type" value="Genomic_DNA"/>
</dbReference>
<dbReference type="STRING" id="1262585.BJI46_14565"/>
<dbReference type="Pfam" id="PF05144">
    <property type="entry name" value="Phage_CRI"/>
    <property type="match status" value="1"/>
</dbReference>
<protein>
    <submittedName>
        <fullName evidence="3">Uncharacterized protein</fullName>
    </submittedName>
</protein>
<dbReference type="OrthoDB" id="8479364at2"/>
<dbReference type="InterPro" id="IPR022688">
    <property type="entry name" value="G2P_C"/>
</dbReference>
<evidence type="ECO:0000313" key="4">
    <source>
        <dbReference type="Proteomes" id="UP000185895"/>
    </source>
</evidence>
<keyword evidence="4" id="KW-1185">Reference proteome</keyword>
<organism evidence="3 4">
    <name type="scientific">Acinetobacter qingfengensis</name>
    <dbReference type="NCBI Taxonomy" id="1262585"/>
    <lineage>
        <taxon>Bacteria</taxon>
        <taxon>Pseudomonadati</taxon>
        <taxon>Pseudomonadota</taxon>
        <taxon>Gammaproteobacteria</taxon>
        <taxon>Moraxellales</taxon>
        <taxon>Moraxellaceae</taxon>
        <taxon>Acinetobacter</taxon>
    </lineage>
</organism>
<evidence type="ECO:0000259" key="2">
    <source>
        <dbReference type="Pfam" id="PF05155"/>
    </source>
</evidence>
<gene>
    <name evidence="3" type="ORF">BJI46_14565</name>
</gene>
<evidence type="ECO:0000313" key="3">
    <source>
        <dbReference type="EMBL" id="OEY92533.1"/>
    </source>
</evidence>
<feature type="domain" description="Replication-associated protein G2P N-terminal" evidence="1">
    <location>
        <begin position="5"/>
        <end position="255"/>
    </location>
</feature>